<evidence type="ECO:0000313" key="2">
    <source>
        <dbReference type="EMBL" id="SHI67061.1"/>
    </source>
</evidence>
<dbReference type="STRING" id="1122934.SAMN02745691_00644"/>
<feature type="transmembrane region" description="Helical" evidence="1">
    <location>
        <begin position="21"/>
        <end position="39"/>
    </location>
</feature>
<dbReference type="GO" id="GO:0005886">
    <property type="term" value="C:plasma membrane"/>
    <property type="evidence" value="ECO:0007669"/>
    <property type="project" value="UniProtKB-SubCell"/>
</dbReference>
<dbReference type="GO" id="GO:0140359">
    <property type="term" value="F:ABC-type transporter activity"/>
    <property type="evidence" value="ECO:0007669"/>
    <property type="project" value="InterPro"/>
</dbReference>
<feature type="transmembrane region" description="Helical" evidence="1">
    <location>
        <begin position="77"/>
        <end position="98"/>
    </location>
</feature>
<keyword evidence="1" id="KW-0472">Membrane</keyword>
<dbReference type="EMBL" id="FQYT01000005">
    <property type="protein sequence ID" value="SHI67061.1"/>
    <property type="molecule type" value="Genomic_DNA"/>
</dbReference>
<reference evidence="2 3" key="1">
    <citation type="submission" date="2016-11" db="EMBL/GenBank/DDBJ databases">
        <authorList>
            <person name="Jaros S."/>
            <person name="Januszkiewicz K."/>
            <person name="Wedrychowicz H."/>
        </authorList>
    </citation>
    <scope>NUCLEOTIDE SEQUENCE [LARGE SCALE GENOMIC DNA]</scope>
    <source>
        <strain evidence="2 3">DSM 15970</strain>
    </source>
</reference>
<dbReference type="AlphaFoldDB" id="A0A1M6D1S1"/>
<evidence type="ECO:0000256" key="1">
    <source>
        <dbReference type="SAM" id="Phobius"/>
    </source>
</evidence>
<accession>A0A1M6D1S1</accession>
<dbReference type="PANTHER" id="PTHR43471:SF14">
    <property type="entry name" value="ABC-2 TYPE TRANSPORT SYSTEM PERMEASE PROTEIN"/>
    <property type="match status" value="1"/>
</dbReference>
<dbReference type="OrthoDB" id="3789452at2"/>
<proteinExistence type="predicted"/>
<keyword evidence="3" id="KW-1185">Reference proteome</keyword>
<feature type="transmembrane region" description="Helical" evidence="1">
    <location>
        <begin position="282"/>
        <end position="300"/>
    </location>
</feature>
<dbReference type="Pfam" id="PF12679">
    <property type="entry name" value="ABC2_membrane_2"/>
    <property type="match status" value="1"/>
</dbReference>
<feature type="transmembrane region" description="Helical" evidence="1">
    <location>
        <begin position="128"/>
        <end position="151"/>
    </location>
</feature>
<name>A0A1M6D1S1_9FIRM</name>
<protein>
    <submittedName>
        <fullName evidence="2">ABC-2 type transport system permease protein</fullName>
    </submittedName>
</protein>
<evidence type="ECO:0000313" key="3">
    <source>
        <dbReference type="Proteomes" id="UP000184342"/>
    </source>
</evidence>
<sequence>MMNGIMTLARKEVKTAFRDNIFLIVTGLFILLSVISVYIGSSTKNEELQAYQDIVQLLKGQGAATLPSPPAIYPLSVLGNIVSYVSMIGAVVAIFLGFESFSGERNNGTLKLIAARPVYRDQIVTGKLLGGGMVIGVLLGIILIFNLVLFTFVSGMTPGADEIIRLLGFFLLASVYMMVFYTATMYVSIKTNDSAFGFMLMMIIWLAISFVLPQLAESQRNFAYALNAASQTVTQVPSDTSVSKMIELFSPAVQFQNIGKDLLQVIPETSDIGIGALLLKQIGAIVEILIPGLAVLLLSYKAAQKEEVI</sequence>
<organism evidence="2 3">
    <name type="scientific">Parasporobacterium paucivorans DSM 15970</name>
    <dbReference type="NCBI Taxonomy" id="1122934"/>
    <lineage>
        <taxon>Bacteria</taxon>
        <taxon>Bacillati</taxon>
        <taxon>Bacillota</taxon>
        <taxon>Clostridia</taxon>
        <taxon>Lachnospirales</taxon>
        <taxon>Lachnospiraceae</taxon>
        <taxon>Parasporobacterium</taxon>
    </lineage>
</organism>
<keyword evidence="1" id="KW-0812">Transmembrane</keyword>
<feature type="transmembrane region" description="Helical" evidence="1">
    <location>
        <begin position="163"/>
        <end position="183"/>
    </location>
</feature>
<dbReference type="PANTHER" id="PTHR43471">
    <property type="entry name" value="ABC TRANSPORTER PERMEASE"/>
    <property type="match status" value="1"/>
</dbReference>
<gene>
    <name evidence="2" type="ORF">SAMN02745691_00644</name>
</gene>
<dbReference type="Proteomes" id="UP000184342">
    <property type="component" value="Unassembled WGS sequence"/>
</dbReference>
<keyword evidence="1" id="KW-1133">Transmembrane helix</keyword>
<feature type="transmembrane region" description="Helical" evidence="1">
    <location>
        <begin position="195"/>
        <end position="216"/>
    </location>
</feature>